<dbReference type="Proteomes" id="UP000004080">
    <property type="component" value="Unassembled WGS sequence"/>
</dbReference>
<sequence>MNKKILLTASCAIALLLGGCNRDASQKEEKGYRFSNVSYKNGTPQNKLSPDGMDGHFGFVRHEYKGDNKKPLPSHKLATINRQRLAEIIADNAIRYPNVLDVAVFVTDEEVFMAYKTSNKNRVYMADNVKKAAFSVVPRYYHVYVSDQPGMIGKLGQYKSIQNHTENVDGAIGRLISQMKKAPQGHDVSPGENPNGETKGEKTNEQMMK</sequence>
<accession>I8UK18</accession>
<dbReference type="eggNOG" id="ENOG502ZACY">
    <property type="taxonomic scope" value="Bacteria"/>
</dbReference>
<keyword evidence="3" id="KW-1185">Reference proteome</keyword>
<dbReference type="PATRIC" id="fig|1196324.3.peg.593"/>
<evidence type="ECO:0008006" key="4">
    <source>
        <dbReference type="Google" id="ProtNLM"/>
    </source>
</evidence>
<dbReference type="RefSeq" id="WP_007200685.1">
    <property type="nucleotide sequence ID" value="NZ_AKKV01000019.1"/>
</dbReference>
<proteinExistence type="predicted"/>
<dbReference type="InterPro" id="IPR019076">
    <property type="entry name" value="Spore_lipoprot_YhcN/YlaJ-like"/>
</dbReference>
<dbReference type="Pfam" id="PF09580">
    <property type="entry name" value="Spore_YhcN_YlaJ"/>
    <property type="match status" value="1"/>
</dbReference>
<gene>
    <name evidence="2" type="ORF">A374_02929</name>
</gene>
<protein>
    <recommendedName>
        <fullName evidence="4">Lipoprotein</fullName>
    </recommendedName>
</protein>
<reference evidence="2 3" key="1">
    <citation type="journal article" date="2012" name="J. Bacteriol.">
        <title>Genome of Bacillus macauensis ZFHKF-1, a Long-Chain-Forming Bacterium.</title>
        <authorList>
            <person name="Cai L."/>
            <person name="Zhang T."/>
        </authorList>
    </citation>
    <scope>NUCLEOTIDE SEQUENCE [LARGE SCALE GENOMIC DNA]</scope>
    <source>
        <strain evidence="2 3">ZFHKF-1</strain>
    </source>
</reference>
<organism evidence="2 3">
    <name type="scientific">Fictibacillus macauensis ZFHKF-1</name>
    <dbReference type="NCBI Taxonomy" id="1196324"/>
    <lineage>
        <taxon>Bacteria</taxon>
        <taxon>Bacillati</taxon>
        <taxon>Bacillota</taxon>
        <taxon>Bacilli</taxon>
        <taxon>Bacillales</taxon>
        <taxon>Fictibacillaceae</taxon>
        <taxon>Fictibacillus</taxon>
    </lineage>
</organism>
<dbReference type="STRING" id="1196324.A374_02929"/>
<evidence type="ECO:0000256" key="1">
    <source>
        <dbReference type="SAM" id="MobiDB-lite"/>
    </source>
</evidence>
<comment type="caution">
    <text evidence="2">The sequence shown here is derived from an EMBL/GenBank/DDBJ whole genome shotgun (WGS) entry which is preliminary data.</text>
</comment>
<evidence type="ECO:0000313" key="2">
    <source>
        <dbReference type="EMBL" id="EIT87173.1"/>
    </source>
</evidence>
<dbReference type="PROSITE" id="PS51257">
    <property type="entry name" value="PROKAR_LIPOPROTEIN"/>
    <property type="match status" value="1"/>
</dbReference>
<dbReference type="EMBL" id="AKKV01000019">
    <property type="protein sequence ID" value="EIT87173.1"/>
    <property type="molecule type" value="Genomic_DNA"/>
</dbReference>
<dbReference type="OrthoDB" id="2691390at2"/>
<feature type="compositionally biased region" description="Basic and acidic residues" evidence="1">
    <location>
        <begin position="198"/>
        <end position="209"/>
    </location>
</feature>
<evidence type="ECO:0000313" key="3">
    <source>
        <dbReference type="Proteomes" id="UP000004080"/>
    </source>
</evidence>
<feature type="region of interest" description="Disordered" evidence="1">
    <location>
        <begin position="179"/>
        <end position="209"/>
    </location>
</feature>
<dbReference type="AlphaFoldDB" id="I8UK18"/>
<name>I8UK18_9BACL</name>